<reference evidence="1 2" key="1">
    <citation type="submission" date="2019-04" db="EMBL/GenBank/DDBJ databases">
        <title>Draft genome sequence of Robertkochia marina CC-AMO-30D.</title>
        <authorList>
            <person name="Hameed A."/>
            <person name="Lin S.-Y."/>
            <person name="Shahina M."/>
            <person name="Lai W.-A."/>
            <person name="Young C.-C."/>
        </authorList>
    </citation>
    <scope>NUCLEOTIDE SEQUENCE [LARGE SCALE GENOMIC DNA]</scope>
    <source>
        <strain evidence="1 2">CC-AMO-30D</strain>
    </source>
</reference>
<evidence type="ECO:0000313" key="2">
    <source>
        <dbReference type="Proteomes" id="UP000305939"/>
    </source>
</evidence>
<sequence>MMMTSRISYPQGNRRAQDLPVYKKAVEIFSMSRELVRLATADKNLLDMSLSRERLDRISSSLLSSSIGLAPSIAMVEGSPDPLMRIKSLRFLQQETGKLQRYCEQIDSRLGHSKTFVKRLQNEIVQFRKLQSHWVGRLRELN</sequence>
<dbReference type="OrthoDB" id="1441544at2"/>
<dbReference type="EMBL" id="SSMC01000003">
    <property type="protein sequence ID" value="THD66551.1"/>
    <property type="molecule type" value="Genomic_DNA"/>
</dbReference>
<evidence type="ECO:0000313" key="1">
    <source>
        <dbReference type="EMBL" id="THD66551.1"/>
    </source>
</evidence>
<keyword evidence="2" id="KW-1185">Reference proteome</keyword>
<protein>
    <recommendedName>
        <fullName evidence="3">Four helix bundle protein</fullName>
    </recommendedName>
</protein>
<name>A0A4S3LZH2_9FLAO</name>
<comment type="caution">
    <text evidence="1">The sequence shown here is derived from an EMBL/GenBank/DDBJ whole genome shotgun (WGS) entry which is preliminary data.</text>
</comment>
<dbReference type="RefSeq" id="WP_136336623.1">
    <property type="nucleotide sequence ID" value="NZ_QXMP01000003.1"/>
</dbReference>
<evidence type="ECO:0008006" key="3">
    <source>
        <dbReference type="Google" id="ProtNLM"/>
    </source>
</evidence>
<organism evidence="1 2">
    <name type="scientific">Robertkochia marina</name>
    <dbReference type="NCBI Taxonomy" id="1227945"/>
    <lineage>
        <taxon>Bacteria</taxon>
        <taxon>Pseudomonadati</taxon>
        <taxon>Bacteroidota</taxon>
        <taxon>Flavobacteriia</taxon>
        <taxon>Flavobacteriales</taxon>
        <taxon>Flavobacteriaceae</taxon>
        <taxon>Robertkochia</taxon>
    </lineage>
</organism>
<gene>
    <name evidence="1" type="ORF">E7Z59_12210</name>
</gene>
<proteinExistence type="predicted"/>
<dbReference type="Proteomes" id="UP000305939">
    <property type="component" value="Unassembled WGS sequence"/>
</dbReference>
<accession>A0A4S3LZH2</accession>
<dbReference type="AlphaFoldDB" id="A0A4S3LZH2"/>